<sequence length="221" mass="23751">MRRSDWQPGDRAGLGSPAAAGGVIDRWADIAPELVGRVRPVHYEPATRQLDLLPLSPAYATQLRLLGRQLIARINAKTGQETVKELRVLAPGSGAATPADFEADREGSPVEKAPVKTREMACAGYHQALAAHQTARPDRHVDPAIAEAIESQTRALRQLSRLAFPDPNPEDQPSPIEAARAQRRRQAAATEAAALRRARAERAARRAGAAAAQPPAVRRSA</sequence>
<feature type="compositionally biased region" description="Low complexity" evidence="1">
    <location>
        <begin position="206"/>
        <end position="221"/>
    </location>
</feature>
<accession>A0ABW6ZAV4</accession>
<feature type="region of interest" description="Disordered" evidence="1">
    <location>
        <begin position="163"/>
        <end position="221"/>
    </location>
</feature>
<name>A0ABW6ZAV4_9ACTN</name>
<dbReference type="EMBL" id="JBICBM010000034">
    <property type="protein sequence ID" value="MFF9887648.1"/>
    <property type="molecule type" value="Genomic_DNA"/>
</dbReference>
<dbReference type="InterPro" id="IPR007922">
    <property type="entry name" value="DciA-like"/>
</dbReference>
<reference evidence="2 3" key="1">
    <citation type="submission" date="2024-10" db="EMBL/GenBank/DDBJ databases">
        <title>The Natural Products Discovery Center: Release of the First 8490 Sequenced Strains for Exploring Actinobacteria Biosynthetic Diversity.</title>
        <authorList>
            <person name="Kalkreuter E."/>
            <person name="Kautsar S.A."/>
            <person name="Yang D."/>
            <person name="Bader C.D."/>
            <person name="Teijaro C.N."/>
            <person name="Fluegel L."/>
            <person name="Davis C.M."/>
            <person name="Simpson J.R."/>
            <person name="Lauterbach L."/>
            <person name="Steele A.D."/>
            <person name="Gui C."/>
            <person name="Meng S."/>
            <person name="Li G."/>
            <person name="Viehrig K."/>
            <person name="Ye F."/>
            <person name="Su P."/>
            <person name="Kiefer A.F."/>
            <person name="Nichols A."/>
            <person name="Cepeda A.J."/>
            <person name="Yan W."/>
            <person name="Fan B."/>
            <person name="Jiang Y."/>
            <person name="Adhikari A."/>
            <person name="Zheng C.-J."/>
            <person name="Schuster L."/>
            <person name="Cowan T.M."/>
            <person name="Smanski M.J."/>
            <person name="Chevrette M.G."/>
            <person name="De Carvalho L.P.S."/>
            <person name="Shen B."/>
        </authorList>
    </citation>
    <scope>NUCLEOTIDE SEQUENCE [LARGE SCALE GENOMIC DNA]</scope>
    <source>
        <strain evidence="2 3">NPDC013366</strain>
    </source>
</reference>
<dbReference type="RefSeq" id="WP_392079565.1">
    <property type="nucleotide sequence ID" value="NZ_JBICBM010000034.1"/>
</dbReference>
<proteinExistence type="predicted"/>
<comment type="caution">
    <text evidence="2">The sequence shown here is derived from an EMBL/GenBank/DDBJ whole genome shotgun (WGS) entry which is preliminary data.</text>
</comment>
<organism evidence="2 3">
    <name type="scientific">Streptomyces eurythermus</name>
    <dbReference type="NCBI Taxonomy" id="42237"/>
    <lineage>
        <taxon>Bacteria</taxon>
        <taxon>Bacillati</taxon>
        <taxon>Actinomycetota</taxon>
        <taxon>Actinomycetes</taxon>
        <taxon>Kitasatosporales</taxon>
        <taxon>Streptomycetaceae</taxon>
        <taxon>Streptomyces</taxon>
    </lineage>
</organism>
<protein>
    <submittedName>
        <fullName evidence="2">DciA family protein</fullName>
    </submittedName>
</protein>
<evidence type="ECO:0000313" key="2">
    <source>
        <dbReference type="EMBL" id="MFF9887648.1"/>
    </source>
</evidence>
<dbReference type="Pfam" id="PF05258">
    <property type="entry name" value="DciA"/>
    <property type="match status" value="1"/>
</dbReference>
<dbReference type="Proteomes" id="UP001603418">
    <property type="component" value="Unassembled WGS sequence"/>
</dbReference>
<gene>
    <name evidence="2" type="ORF">ACF1HC_39740</name>
</gene>
<keyword evidence="3" id="KW-1185">Reference proteome</keyword>
<evidence type="ECO:0000256" key="1">
    <source>
        <dbReference type="SAM" id="MobiDB-lite"/>
    </source>
</evidence>
<evidence type="ECO:0000313" key="3">
    <source>
        <dbReference type="Proteomes" id="UP001603418"/>
    </source>
</evidence>